<dbReference type="Proteomes" id="UP000542342">
    <property type="component" value="Unassembled WGS sequence"/>
</dbReference>
<evidence type="ECO:0000313" key="4">
    <source>
        <dbReference type="Proteomes" id="UP000542342"/>
    </source>
</evidence>
<name>A0A7V9AA41_9BACT</name>
<dbReference type="GO" id="GO:0015562">
    <property type="term" value="F:efflux transmembrane transporter activity"/>
    <property type="evidence" value="ECO:0007669"/>
    <property type="project" value="InterPro"/>
</dbReference>
<comment type="similarity">
    <text evidence="1">Belongs to the outer membrane factor (OMF) (TC 1.B.17) family.</text>
</comment>
<dbReference type="PANTHER" id="PTHR30203:SF24">
    <property type="entry name" value="BLR4935 PROTEIN"/>
    <property type="match status" value="1"/>
</dbReference>
<evidence type="ECO:0000313" key="3">
    <source>
        <dbReference type="EMBL" id="MBA2224618.1"/>
    </source>
</evidence>
<dbReference type="SUPFAM" id="SSF56954">
    <property type="entry name" value="Outer membrane efflux proteins (OEP)"/>
    <property type="match status" value="1"/>
</dbReference>
<dbReference type="InterPro" id="IPR010131">
    <property type="entry name" value="MdtP/NodT-like"/>
</dbReference>
<keyword evidence="4" id="KW-1185">Reference proteome</keyword>
<dbReference type="EMBL" id="JACEFB010000001">
    <property type="protein sequence ID" value="MBA2224618.1"/>
    <property type="molecule type" value="Genomic_DNA"/>
</dbReference>
<accession>A0A7V9AA41</accession>
<dbReference type="AlphaFoldDB" id="A0A7V9AA41"/>
<comment type="caution">
    <text evidence="3">The sequence shown here is derived from an EMBL/GenBank/DDBJ whole genome shotgun (WGS) entry which is preliminary data.</text>
</comment>
<dbReference type="InterPro" id="IPR003423">
    <property type="entry name" value="OMP_efflux"/>
</dbReference>
<organism evidence="3 4">
    <name type="scientific">Thermogemmata fonticola</name>
    <dbReference type="NCBI Taxonomy" id="2755323"/>
    <lineage>
        <taxon>Bacteria</taxon>
        <taxon>Pseudomonadati</taxon>
        <taxon>Planctomycetota</taxon>
        <taxon>Planctomycetia</taxon>
        <taxon>Gemmatales</taxon>
        <taxon>Gemmataceae</taxon>
        <taxon>Thermogemmata</taxon>
    </lineage>
</organism>
<evidence type="ECO:0000256" key="1">
    <source>
        <dbReference type="ARBA" id="ARBA00007613"/>
    </source>
</evidence>
<dbReference type="Pfam" id="PF02321">
    <property type="entry name" value="OEP"/>
    <property type="match status" value="2"/>
</dbReference>
<dbReference type="RefSeq" id="WP_194536057.1">
    <property type="nucleotide sequence ID" value="NZ_JACEFB010000001.1"/>
</dbReference>
<gene>
    <name evidence="3" type="ORF">H0921_00405</name>
</gene>
<dbReference type="Gene3D" id="1.20.1600.10">
    <property type="entry name" value="Outer membrane efflux proteins (OEP)"/>
    <property type="match status" value="1"/>
</dbReference>
<dbReference type="PANTHER" id="PTHR30203">
    <property type="entry name" value="OUTER MEMBRANE CATION EFFLUX PROTEIN"/>
    <property type="match status" value="1"/>
</dbReference>
<sequence length="411" mass="46601">MSQAAKLELSDLEWEVLARNPTLVEMTAAWQAAMARYPQAVALDDPMFTGAVGPGTIGTAQVDFAFSVQVSQRYPWGGKRALRGQQALAEAAAAGQDLIEAKLQLVEATQWAFYDYYWSERALALNRENLQRWQEARQNAEVRYKSGQAPQQDVLQAEVEIGRLQERELQLRRMQQVAKARLNALLHRSPEADLPPPAEPPPPDQALPSAEQWQQLAIQRRPDLQALYQRLAADQAALALAERDFYPDVEVMAGYNSFMPERPVRPMVGVGWNLPVRRDRRHAAVREAQARTAQRRAQIERLIDQIRFEVQEAYELLRESEQTQRLLARTILPAAEANVREARAAYIAGRIPFVTYVEAERQWIQWREKYYEIVAEVGRRKARLERVAGGPFDPSSHQPADAIPPSSPTPP</sequence>
<protein>
    <submittedName>
        <fullName evidence="3">TolC family protein</fullName>
    </submittedName>
</protein>
<evidence type="ECO:0000256" key="2">
    <source>
        <dbReference type="SAM" id="MobiDB-lite"/>
    </source>
</evidence>
<feature type="region of interest" description="Disordered" evidence="2">
    <location>
        <begin position="388"/>
        <end position="411"/>
    </location>
</feature>
<proteinExistence type="inferred from homology"/>
<reference evidence="3 4" key="1">
    <citation type="submission" date="2020-07" db="EMBL/GenBank/DDBJ databases">
        <title>Thermogemmata thermophila gen. nov., sp. nov., a novel moderate thermophilic planctomycete from a Kamchatka hot spring.</title>
        <authorList>
            <person name="Elcheninov A.G."/>
            <person name="Podosokorskaya O.A."/>
            <person name="Kovaleva O.L."/>
            <person name="Novikov A."/>
            <person name="Bonch-Osmolovskaya E.A."/>
            <person name="Toshchakov S.V."/>
            <person name="Kublanov I.V."/>
        </authorList>
    </citation>
    <scope>NUCLEOTIDE SEQUENCE [LARGE SCALE GENOMIC DNA]</scope>
    <source>
        <strain evidence="3 4">2918</strain>
    </source>
</reference>